<proteinExistence type="predicted"/>
<evidence type="ECO:0008006" key="4">
    <source>
        <dbReference type="Google" id="ProtNLM"/>
    </source>
</evidence>
<accession>A0ABU7XQU6</accession>
<dbReference type="EMBL" id="JAODOP010000004">
    <property type="protein sequence ID" value="MEF3833107.1"/>
    <property type="molecule type" value="Genomic_DNA"/>
</dbReference>
<dbReference type="SUPFAM" id="SSF82185">
    <property type="entry name" value="Histone H3 K4-specific methyltransferase SET7/9 N-terminal domain"/>
    <property type="match status" value="1"/>
</dbReference>
<evidence type="ECO:0000313" key="3">
    <source>
        <dbReference type="Proteomes" id="UP001337305"/>
    </source>
</evidence>
<feature type="transmembrane region" description="Helical" evidence="1">
    <location>
        <begin position="44"/>
        <end position="65"/>
    </location>
</feature>
<dbReference type="Gene3D" id="3.90.930.1">
    <property type="match status" value="1"/>
</dbReference>
<reference evidence="2 3" key="1">
    <citation type="submission" date="2022-09" db="EMBL/GenBank/DDBJ databases">
        <title>Genome sequencing of Flavivirga sp. MEBiC05379.</title>
        <authorList>
            <person name="Oh H.-M."/>
            <person name="Kwon K.K."/>
            <person name="Park M.J."/>
            <person name="Yang S.-H."/>
        </authorList>
    </citation>
    <scope>NUCLEOTIDE SEQUENCE [LARGE SCALE GENOMIC DNA]</scope>
    <source>
        <strain evidence="2 3">MEBiC05379</strain>
    </source>
</reference>
<protein>
    <recommendedName>
        <fullName evidence="4">MORN repeat protein</fullName>
    </recommendedName>
</protein>
<gene>
    <name evidence="2" type="ORF">N1F79_08190</name>
</gene>
<keyword evidence="1" id="KW-0472">Membrane</keyword>
<comment type="caution">
    <text evidence="2">The sequence shown here is derived from an EMBL/GenBank/DDBJ whole genome shotgun (WGS) entry which is preliminary data.</text>
</comment>
<evidence type="ECO:0000313" key="2">
    <source>
        <dbReference type="EMBL" id="MEF3833107.1"/>
    </source>
</evidence>
<evidence type="ECO:0000256" key="1">
    <source>
        <dbReference type="SAM" id="Phobius"/>
    </source>
</evidence>
<keyword evidence="1" id="KW-0812">Transmembrane</keyword>
<dbReference type="Proteomes" id="UP001337305">
    <property type="component" value="Unassembled WGS sequence"/>
</dbReference>
<keyword evidence="1" id="KW-1133">Transmembrane helix</keyword>
<sequence>MKNSKLKLKQKDKLKLCCHDDLSLPIVFRRVEAYFFVNAFSKNYTLLTLYMIFFFTLSVCAQELYKKTYYDNGNIKSEGWISNNKKIKYWTFYYSNGRVKKEGHFQQDKPIKYWYFYVENGKKKSEGHFINGKKNNWWLFYDTMEKINHKCQLKDNQKNGYCLMYKNEKLVSARKYKAGKKIKEWTDYRSFRKENKLSDLQ</sequence>
<name>A0ABU7XQU6_9FLAO</name>
<dbReference type="RefSeq" id="WP_303305456.1">
    <property type="nucleotide sequence ID" value="NZ_JAODOP010000004.1"/>
</dbReference>
<organism evidence="2 3">
    <name type="scientific">Flavivirga spongiicola</name>
    <dbReference type="NCBI Taxonomy" id="421621"/>
    <lineage>
        <taxon>Bacteria</taxon>
        <taxon>Pseudomonadati</taxon>
        <taxon>Bacteroidota</taxon>
        <taxon>Flavobacteriia</taxon>
        <taxon>Flavobacteriales</taxon>
        <taxon>Flavobacteriaceae</taxon>
        <taxon>Flavivirga</taxon>
    </lineage>
</organism>
<keyword evidence="3" id="KW-1185">Reference proteome</keyword>